<dbReference type="EMBL" id="WQMT02000010">
    <property type="protein sequence ID" value="KAG9218018.1"/>
    <property type="molecule type" value="Genomic_DNA"/>
</dbReference>
<protein>
    <submittedName>
        <fullName evidence="1">Uncharacterized protein</fullName>
    </submittedName>
</protein>
<sequence>MLSDAGCSLATFNRNRNLNRSTFNVQPHPQRRQPWHSTRRFTTVDTKLDTFATLEALENRFTVTDAKLDMFATLEALENRFTSIVVKLDTFVTLQVLDTRLDGTDANFGSLEKKVEDMKTKLGVLNDLEANIRELANKVPSDKKLASSILITAIQALNGSSENGLLRNYQEVPFPAGAYPSRVDVRLNMAFPLFILKRLQVASRNVRGQFPLIRKIEDLVNIPLVTLQAYLEKYEVAVDGLSERSRQYELGRCVGINEQALRSRLGPP</sequence>
<gene>
    <name evidence="1" type="ORF">CCMSSC00406_0008795</name>
</gene>
<dbReference type="Proteomes" id="UP000824881">
    <property type="component" value="Unassembled WGS sequence"/>
</dbReference>
<comment type="caution">
    <text evidence="1">The sequence shown here is derived from an EMBL/GenBank/DDBJ whole genome shotgun (WGS) entry which is preliminary data.</text>
</comment>
<evidence type="ECO:0000313" key="1">
    <source>
        <dbReference type="EMBL" id="KAG9218018.1"/>
    </source>
</evidence>
<evidence type="ECO:0000313" key="2">
    <source>
        <dbReference type="Proteomes" id="UP000824881"/>
    </source>
</evidence>
<name>A0ACB7IIG1_PLECO</name>
<accession>A0ACB7IIG1</accession>
<keyword evidence="2" id="KW-1185">Reference proteome</keyword>
<reference evidence="1 2" key="1">
    <citation type="journal article" date="2021" name="Appl. Environ. Microbiol.">
        <title>Genetic linkage and physical mapping for an oyster mushroom Pleurotus cornucopiae and QTL analysis for the trait cap color.</title>
        <authorList>
            <person name="Zhang Y."/>
            <person name="Gao W."/>
            <person name="Sonnenberg A."/>
            <person name="Chen Q."/>
            <person name="Zhang J."/>
            <person name="Huang C."/>
        </authorList>
    </citation>
    <scope>NUCLEOTIDE SEQUENCE [LARGE SCALE GENOMIC DNA]</scope>
    <source>
        <strain evidence="1">CCMSSC00406</strain>
    </source>
</reference>
<organism evidence="1 2">
    <name type="scientific">Pleurotus cornucopiae</name>
    <name type="common">Cornucopia mushroom</name>
    <dbReference type="NCBI Taxonomy" id="5321"/>
    <lineage>
        <taxon>Eukaryota</taxon>
        <taxon>Fungi</taxon>
        <taxon>Dikarya</taxon>
        <taxon>Basidiomycota</taxon>
        <taxon>Agaricomycotina</taxon>
        <taxon>Agaricomycetes</taxon>
        <taxon>Agaricomycetidae</taxon>
        <taxon>Agaricales</taxon>
        <taxon>Pleurotineae</taxon>
        <taxon>Pleurotaceae</taxon>
        <taxon>Pleurotus</taxon>
    </lineage>
</organism>
<proteinExistence type="predicted"/>